<organism evidence="1 2">
    <name type="scientific">Pontibacillus halophilus JSM 076056 = DSM 19796</name>
    <dbReference type="NCBI Taxonomy" id="1385510"/>
    <lineage>
        <taxon>Bacteria</taxon>
        <taxon>Bacillati</taxon>
        <taxon>Bacillota</taxon>
        <taxon>Bacilli</taxon>
        <taxon>Bacillales</taxon>
        <taxon>Bacillaceae</taxon>
        <taxon>Pontibacillus</taxon>
    </lineage>
</organism>
<evidence type="ECO:0000313" key="1">
    <source>
        <dbReference type="EMBL" id="KGX91389.1"/>
    </source>
</evidence>
<name>A0A0A5GH82_9BACI</name>
<reference evidence="1 2" key="1">
    <citation type="submission" date="2013-08" db="EMBL/GenBank/DDBJ databases">
        <authorList>
            <person name="Huang J."/>
            <person name="Wang G."/>
        </authorList>
    </citation>
    <scope>NUCLEOTIDE SEQUENCE [LARGE SCALE GENOMIC DNA]</scope>
    <source>
        <strain evidence="1 2">JSM 076056</strain>
    </source>
</reference>
<protein>
    <submittedName>
        <fullName evidence="1">Uncharacterized protein</fullName>
    </submittedName>
</protein>
<dbReference type="AlphaFoldDB" id="A0A0A5GH82"/>
<gene>
    <name evidence="1" type="ORF">N781_04190</name>
</gene>
<accession>A0A0A5GH82</accession>
<dbReference type="EMBL" id="AVPE01000010">
    <property type="protein sequence ID" value="KGX91389.1"/>
    <property type="molecule type" value="Genomic_DNA"/>
</dbReference>
<sequence>MKKTTSTIILKILFYLSIQPLDLANIHKLSYIKKRGKVKRGIHRREDGIKLYE</sequence>
<evidence type="ECO:0000313" key="2">
    <source>
        <dbReference type="Proteomes" id="UP000030528"/>
    </source>
</evidence>
<proteinExistence type="predicted"/>
<dbReference type="Proteomes" id="UP000030528">
    <property type="component" value="Unassembled WGS sequence"/>
</dbReference>
<keyword evidence="2" id="KW-1185">Reference proteome</keyword>
<comment type="caution">
    <text evidence="1">The sequence shown here is derived from an EMBL/GenBank/DDBJ whole genome shotgun (WGS) entry which is preliminary data.</text>
</comment>